<sequence>MRNKSKHKQKSNEEKIEDEQIIPLDRYDLVHNWKIIMQFNFALFKNKEEFVIMDHKDDYIARFSITSAGVIEFKKKSYDLTPKIDFYNKTIKIPIVTEHGK</sequence>
<name>A0A852TIR9_9BACI</name>
<evidence type="ECO:0000313" key="1">
    <source>
        <dbReference type="EMBL" id="NYE07138.1"/>
    </source>
</evidence>
<dbReference type="EMBL" id="JACCBX010000008">
    <property type="protein sequence ID" value="NYE07138.1"/>
    <property type="molecule type" value="Genomic_DNA"/>
</dbReference>
<dbReference type="Proteomes" id="UP000548423">
    <property type="component" value="Unassembled WGS sequence"/>
</dbReference>
<comment type="caution">
    <text evidence="1">The sequence shown here is derived from an EMBL/GenBank/DDBJ whole genome shotgun (WGS) entry which is preliminary data.</text>
</comment>
<proteinExistence type="predicted"/>
<reference evidence="2" key="2">
    <citation type="submission" date="2020-08" db="EMBL/GenBank/DDBJ databases">
        <title>The Agave Microbiome: Exploring the role of microbial communities in plant adaptations to desert environments.</title>
        <authorList>
            <person name="Partida-Martinez L.P."/>
        </authorList>
    </citation>
    <scope>NUCLEOTIDE SEQUENCE [LARGE SCALE GENOMIC DNA]</scope>
    <source>
        <strain evidence="2">AT2.8</strain>
    </source>
</reference>
<gene>
    <name evidence="1" type="ORF">F4694_003923</name>
</gene>
<dbReference type="AlphaFoldDB" id="A0A852TIR9"/>
<accession>A0A852TIR9</accession>
<organism evidence="1 2">
    <name type="scientific">Neobacillus niacini</name>
    <dbReference type="NCBI Taxonomy" id="86668"/>
    <lineage>
        <taxon>Bacteria</taxon>
        <taxon>Bacillati</taxon>
        <taxon>Bacillota</taxon>
        <taxon>Bacilli</taxon>
        <taxon>Bacillales</taxon>
        <taxon>Bacillaceae</taxon>
        <taxon>Neobacillus</taxon>
    </lineage>
</organism>
<protein>
    <submittedName>
        <fullName evidence="1">Uncharacterized protein</fullName>
    </submittedName>
</protein>
<reference evidence="2" key="1">
    <citation type="submission" date="2020-07" db="EMBL/GenBank/DDBJ databases">
        <authorList>
            <person name="Partida-Martinez L."/>
            <person name="Huntemann M."/>
            <person name="Clum A."/>
            <person name="Wang J."/>
            <person name="Palaniappan K."/>
            <person name="Ritter S."/>
            <person name="Chen I.-M."/>
            <person name="Stamatis D."/>
            <person name="Reddy T."/>
            <person name="O'Malley R."/>
            <person name="Daum C."/>
            <person name="Shapiro N."/>
            <person name="Ivanova N."/>
            <person name="Kyrpides N."/>
            <person name="Woyke T."/>
        </authorList>
    </citation>
    <scope>NUCLEOTIDE SEQUENCE [LARGE SCALE GENOMIC DNA]</scope>
    <source>
        <strain evidence="2">AT2.8</strain>
    </source>
</reference>
<evidence type="ECO:0000313" key="2">
    <source>
        <dbReference type="Proteomes" id="UP000548423"/>
    </source>
</evidence>